<proteinExistence type="predicted"/>
<dbReference type="InterPro" id="IPR024520">
    <property type="entry name" value="DUF3558"/>
</dbReference>
<keyword evidence="3" id="KW-1185">Reference proteome</keyword>
<sequence length="183" mass="19792">MTGCSANEPGIATPDRAGMTAASRQAEAGQLPPRTEEVRVDGVDPCTLLTEPQLDELKVNSKPRLDAEPREGPTCAFDVDLTEPYYSYAVELIATADLEAWVTGDRFKSSMTREPLDVGGFPAIDHYRAGEAPADCETLVALAPGQTMRVQMYPLTQKVFDQGQLCDMSERVATLAVANLQAK</sequence>
<evidence type="ECO:0000256" key="1">
    <source>
        <dbReference type="SAM" id="MobiDB-lite"/>
    </source>
</evidence>
<evidence type="ECO:0000313" key="3">
    <source>
        <dbReference type="Proteomes" id="UP000242444"/>
    </source>
</evidence>
<accession>A0A263D2G4</accession>
<dbReference type="Pfam" id="PF12079">
    <property type="entry name" value="DUF3558"/>
    <property type="match status" value="1"/>
</dbReference>
<reference evidence="2 3" key="1">
    <citation type="submission" date="2017-07" db="EMBL/GenBank/DDBJ databases">
        <title>Amycolatopsis antarcticus sp. nov., isolated from the surface of an Antarcticus brown macroalga.</title>
        <authorList>
            <person name="Wang J."/>
            <person name="Leiva S."/>
            <person name="Huang J."/>
            <person name="Huang Y."/>
        </authorList>
    </citation>
    <scope>NUCLEOTIDE SEQUENCE [LARGE SCALE GENOMIC DNA]</scope>
    <source>
        <strain evidence="2 3">AU-G6</strain>
    </source>
</reference>
<dbReference type="EMBL" id="NKYE01000013">
    <property type="protein sequence ID" value="OZM71545.1"/>
    <property type="molecule type" value="Genomic_DNA"/>
</dbReference>
<dbReference type="Proteomes" id="UP000242444">
    <property type="component" value="Unassembled WGS sequence"/>
</dbReference>
<evidence type="ECO:0000313" key="2">
    <source>
        <dbReference type="EMBL" id="OZM71545.1"/>
    </source>
</evidence>
<feature type="region of interest" description="Disordered" evidence="1">
    <location>
        <begin position="1"/>
        <end position="40"/>
    </location>
</feature>
<protein>
    <recommendedName>
        <fullName evidence="4">DUF3558 domain-containing protein</fullName>
    </recommendedName>
</protein>
<dbReference type="InParanoid" id="A0A263D2G4"/>
<evidence type="ECO:0008006" key="4">
    <source>
        <dbReference type="Google" id="ProtNLM"/>
    </source>
</evidence>
<dbReference type="OrthoDB" id="3700944at2"/>
<dbReference type="AlphaFoldDB" id="A0A263D2G4"/>
<gene>
    <name evidence="2" type="ORF">CFN78_20030</name>
</gene>
<name>A0A263D2G4_9PSEU</name>
<comment type="caution">
    <text evidence="2">The sequence shown here is derived from an EMBL/GenBank/DDBJ whole genome shotgun (WGS) entry which is preliminary data.</text>
</comment>
<organism evidence="2 3">
    <name type="scientific">Amycolatopsis antarctica</name>
    <dbReference type="NCBI Taxonomy" id="1854586"/>
    <lineage>
        <taxon>Bacteria</taxon>
        <taxon>Bacillati</taxon>
        <taxon>Actinomycetota</taxon>
        <taxon>Actinomycetes</taxon>
        <taxon>Pseudonocardiales</taxon>
        <taxon>Pseudonocardiaceae</taxon>
        <taxon>Amycolatopsis</taxon>
    </lineage>
</organism>